<dbReference type="Pfam" id="PF00107">
    <property type="entry name" value="ADH_zinc_N"/>
    <property type="match status" value="1"/>
</dbReference>
<evidence type="ECO:0000313" key="5">
    <source>
        <dbReference type="Proteomes" id="UP000027920"/>
    </source>
</evidence>
<dbReference type="CDD" id="cd08249">
    <property type="entry name" value="enoyl_reductase_like"/>
    <property type="match status" value="1"/>
</dbReference>
<dbReference type="InterPro" id="IPR036291">
    <property type="entry name" value="NAD(P)-bd_dom_sf"/>
</dbReference>
<protein>
    <recommendedName>
        <fullName evidence="3">Enoyl reductase (ER) domain-containing protein</fullName>
    </recommendedName>
</protein>
<dbReference type="STRING" id="1182545.A0A072P962"/>
<dbReference type="PANTHER" id="PTHR45348">
    <property type="entry name" value="HYPOTHETICAL OXIDOREDUCTASE (EUROFUNG)"/>
    <property type="match status" value="1"/>
</dbReference>
<sequence>MKAVIWNGASAEVVTDRPEPRLRPDYILASTVAVALNPTDVKGIAQRRAATNGLLGWDFSGIVLEVGQEVTKPFKKGDRVFGLAHGGNFNEAEDGAWAEVVAAKGDCCMKMPDHWQFEDAATVGTSALTVGLGLFQEMKLRLPRVEIPGASTGTQKEYILIYGGSSSAGTLAIQYARLAGYAVVTTSSKHNFDLCKSRGAEAVFDYTDPSCGEQIYEHTQGKLKLVWDTIGSEDGVNICMAALSQATDSEDKKYGTILFNGIPRKDVKHSFSVVISFSGEACDKFGKHFPAVMEDFEFSKQFTSLTETLAAEGLLHPHPVRVINRGLLGMVEEGVQLCSQGKVSGCKIVARVAETCGKDQ</sequence>
<keyword evidence="2" id="KW-0560">Oxidoreductase</keyword>
<dbReference type="Proteomes" id="UP000027920">
    <property type="component" value="Unassembled WGS sequence"/>
</dbReference>
<evidence type="ECO:0000256" key="1">
    <source>
        <dbReference type="ARBA" id="ARBA00008072"/>
    </source>
</evidence>
<dbReference type="RefSeq" id="XP_013258996.1">
    <property type="nucleotide sequence ID" value="XM_013403542.1"/>
</dbReference>
<dbReference type="GeneID" id="25282900"/>
<dbReference type="GO" id="GO:0016651">
    <property type="term" value="F:oxidoreductase activity, acting on NAD(P)H"/>
    <property type="evidence" value="ECO:0007669"/>
    <property type="project" value="InterPro"/>
</dbReference>
<dbReference type="Gene3D" id="3.40.50.720">
    <property type="entry name" value="NAD(P)-binding Rossmann-like Domain"/>
    <property type="match status" value="1"/>
</dbReference>
<name>A0A072P962_9EURO</name>
<evidence type="ECO:0000256" key="2">
    <source>
        <dbReference type="ARBA" id="ARBA00023002"/>
    </source>
</evidence>
<reference evidence="4 5" key="1">
    <citation type="submission" date="2013-03" db="EMBL/GenBank/DDBJ databases">
        <title>The Genome Sequence of Exophiala aquamarina CBS 119918.</title>
        <authorList>
            <consortium name="The Broad Institute Genomics Platform"/>
            <person name="Cuomo C."/>
            <person name="de Hoog S."/>
            <person name="Gorbushina A."/>
            <person name="Walker B."/>
            <person name="Young S.K."/>
            <person name="Zeng Q."/>
            <person name="Gargeya S."/>
            <person name="Fitzgerald M."/>
            <person name="Haas B."/>
            <person name="Abouelleil A."/>
            <person name="Allen A.W."/>
            <person name="Alvarado L."/>
            <person name="Arachchi H.M."/>
            <person name="Berlin A.M."/>
            <person name="Chapman S.B."/>
            <person name="Gainer-Dewar J."/>
            <person name="Goldberg J."/>
            <person name="Griggs A."/>
            <person name="Gujja S."/>
            <person name="Hansen M."/>
            <person name="Howarth C."/>
            <person name="Imamovic A."/>
            <person name="Ireland A."/>
            <person name="Larimer J."/>
            <person name="McCowan C."/>
            <person name="Murphy C."/>
            <person name="Pearson M."/>
            <person name="Poon T.W."/>
            <person name="Priest M."/>
            <person name="Roberts A."/>
            <person name="Saif S."/>
            <person name="Shea T."/>
            <person name="Sisk P."/>
            <person name="Sykes S."/>
            <person name="Wortman J."/>
            <person name="Nusbaum C."/>
            <person name="Birren B."/>
        </authorList>
    </citation>
    <scope>NUCLEOTIDE SEQUENCE [LARGE SCALE GENOMIC DNA]</scope>
    <source>
        <strain evidence="4 5">CBS 119918</strain>
    </source>
</reference>
<dbReference type="PANTHER" id="PTHR45348:SF2">
    <property type="entry name" value="ZINC-TYPE ALCOHOL DEHYDROGENASE-LIKE PROTEIN C2E1P3.01"/>
    <property type="match status" value="1"/>
</dbReference>
<feature type="domain" description="Enoyl reductase (ER)" evidence="3">
    <location>
        <begin position="8"/>
        <end position="350"/>
    </location>
</feature>
<dbReference type="SUPFAM" id="SSF51735">
    <property type="entry name" value="NAD(P)-binding Rossmann-fold domains"/>
    <property type="match status" value="1"/>
</dbReference>
<accession>A0A072P962</accession>
<dbReference type="InterPro" id="IPR011032">
    <property type="entry name" value="GroES-like_sf"/>
</dbReference>
<keyword evidence="5" id="KW-1185">Reference proteome</keyword>
<evidence type="ECO:0000313" key="4">
    <source>
        <dbReference type="EMBL" id="KEF56406.1"/>
    </source>
</evidence>
<dbReference type="InterPro" id="IPR020843">
    <property type="entry name" value="ER"/>
</dbReference>
<dbReference type="EMBL" id="AMGV01000006">
    <property type="protein sequence ID" value="KEF56406.1"/>
    <property type="molecule type" value="Genomic_DNA"/>
</dbReference>
<comment type="similarity">
    <text evidence="1">Belongs to the zinc-containing alcohol dehydrogenase family.</text>
</comment>
<dbReference type="InterPro" id="IPR013149">
    <property type="entry name" value="ADH-like_C"/>
</dbReference>
<evidence type="ECO:0000259" key="3">
    <source>
        <dbReference type="SMART" id="SM00829"/>
    </source>
</evidence>
<organism evidence="4 5">
    <name type="scientific">Exophiala aquamarina CBS 119918</name>
    <dbReference type="NCBI Taxonomy" id="1182545"/>
    <lineage>
        <taxon>Eukaryota</taxon>
        <taxon>Fungi</taxon>
        <taxon>Dikarya</taxon>
        <taxon>Ascomycota</taxon>
        <taxon>Pezizomycotina</taxon>
        <taxon>Eurotiomycetes</taxon>
        <taxon>Chaetothyriomycetidae</taxon>
        <taxon>Chaetothyriales</taxon>
        <taxon>Herpotrichiellaceae</taxon>
        <taxon>Exophiala</taxon>
    </lineage>
</organism>
<dbReference type="InterPro" id="IPR013154">
    <property type="entry name" value="ADH-like_N"/>
</dbReference>
<dbReference type="SUPFAM" id="SSF50129">
    <property type="entry name" value="GroES-like"/>
    <property type="match status" value="1"/>
</dbReference>
<dbReference type="OrthoDB" id="48317at2759"/>
<dbReference type="Pfam" id="PF08240">
    <property type="entry name" value="ADH_N"/>
    <property type="match status" value="1"/>
</dbReference>
<dbReference type="HOGENOM" id="CLU_026673_16_1_1"/>
<dbReference type="InterPro" id="IPR047122">
    <property type="entry name" value="Trans-enoyl_RdTase-like"/>
</dbReference>
<dbReference type="SMART" id="SM00829">
    <property type="entry name" value="PKS_ER"/>
    <property type="match status" value="1"/>
</dbReference>
<dbReference type="Gene3D" id="3.90.180.10">
    <property type="entry name" value="Medium-chain alcohol dehydrogenases, catalytic domain"/>
    <property type="match status" value="1"/>
</dbReference>
<gene>
    <name evidence="4" type="ORF">A1O9_07987</name>
</gene>
<dbReference type="AlphaFoldDB" id="A0A072P962"/>
<proteinExistence type="inferred from homology"/>
<comment type="caution">
    <text evidence="4">The sequence shown here is derived from an EMBL/GenBank/DDBJ whole genome shotgun (WGS) entry which is preliminary data.</text>
</comment>
<dbReference type="VEuPathDB" id="FungiDB:A1O9_07987"/>